<organism evidence="16 17">
    <name type="scientific">Lacibacterium aquatile</name>
    <dbReference type="NCBI Taxonomy" id="1168082"/>
    <lineage>
        <taxon>Bacteria</taxon>
        <taxon>Pseudomonadati</taxon>
        <taxon>Pseudomonadota</taxon>
        <taxon>Alphaproteobacteria</taxon>
        <taxon>Rhodospirillales</taxon>
        <taxon>Rhodospirillaceae</taxon>
    </lineage>
</organism>
<evidence type="ECO:0000313" key="16">
    <source>
        <dbReference type="EMBL" id="MFD2262123.1"/>
    </source>
</evidence>
<dbReference type="InterPro" id="IPR036038">
    <property type="entry name" value="Aminotransferase-like"/>
</dbReference>
<evidence type="ECO:0000256" key="6">
    <source>
        <dbReference type="ARBA" id="ARBA00009320"/>
    </source>
</evidence>
<evidence type="ECO:0000256" key="14">
    <source>
        <dbReference type="RuleBase" id="RU004106"/>
    </source>
</evidence>
<comment type="pathway">
    <text evidence="4">Amino-acid biosynthesis; L-valine biosynthesis; L-valine from pyruvate: step 4/4.</text>
</comment>
<keyword evidence="10" id="KW-0028">Amino-acid biosynthesis</keyword>
<dbReference type="EMBL" id="JBHUIP010000003">
    <property type="protein sequence ID" value="MFD2262123.1"/>
    <property type="molecule type" value="Genomic_DNA"/>
</dbReference>
<evidence type="ECO:0000256" key="8">
    <source>
        <dbReference type="ARBA" id="ARBA00014472"/>
    </source>
</evidence>
<name>A0ABW5DLV7_9PROT</name>
<dbReference type="GO" id="GO:0004084">
    <property type="term" value="F:branched-chain-amino-acid transaminase activity"/>
    <property type="evidence" value="ECO:0007669"/>
    <property type="project" value="UniProtKB-EC"/>
</dbReference>
<evidence type="ECO:0000256" key="13">
    <source>
        <dbReference type="ARBA" id="ARBA00049229"/>
    </source>
</evidence>
<dbReference type="NCBIfam" id="NF009896">
    <property type="entry name" value="PRK13356.1"/>
    <property type="match status" value="1"/>
</dbReference>
<comment type="cofactor">
    <cofactor evidence="1 15">
        <name>pyridoxal 5'-phosphate</name>
        <dbReference type="ChEBI" id="CHEBI:597326"/>
    </cofactor>
</comment>
<comment type="similarity">
    <text evidence="6 14">Belongs to the class-IV pyridoxal-phosphate-dependent aminotransferase family.</text>
</comment>
<evidence type="ECO:0000256" key="2">
    <source>
        <dbReference type="ARBA" id="ARBA00003109"/>
    </source>
</evidence>
<protein>
    <recommendedName>
        <fullName evidence="8">Probable branched-chain-amino-acid aminotransferase</fullName>
        <ecNumber evidence="7">2.6.1.42</ecNumber>
    </recommendedName>
</protein>
<dbReference type="Gene3D" id="3.20.10.10">
    <property type="entry name" value="D-amino Acid Aminotransferase, subunit A, domain 2"/>
    <property type="match status" value="1"/>
</dbReference>
<evidence type="ECO:0000256" key="10">
    <source>
        <dbReference type="ARBA" id="ARBA00023304"/>
    </source>
</evidence>
<evidence type="ECO:0000256" key="1">
    <source>
        <dbReference type="ARBA" id="ARBA00001933"/>
    </source>
</evidence>
<sequence>MRTITYLDGAWSEGNTPLMGATTQSAWLGHSVFDGARSFGGAAPDLQKHCQRAIRSAEVMAMKPPVSAQEIEALAREGIAKFEAGAELYIRPMFWLETGMMVIAPEATRFALVIQEIPLPGDKGFSATLSAHRRPTPEQAPTAAKASCLYPQATLALRAAMEKGFENAVMCDLAGNVAEFTGSNIFIAKNGVVSTPVPNGCFLNGITRQRVVALLREAGIEVQERAVTPADVADADEIFSTGNYAKVQPVTRYEQRDLQAGPMYRKARELYFGWAKTQPV</sequence>
<keyword evidence="10" id="KW-0100">Branched-chain amino acid biosynthesis</keyword>
<dbReference type="InterPro" id="IPR043131">
    <property type="entry name" value="BCAT-like_N"/>
</dbReference>
<dbReference type="Proteomes" id="UP001597295">
    <property type="component" value="Unassembled WGS sequence"/>
</dbReference>
<dbReference type="InterPro" id="IPR043132">
    <property type="entry name" value="BCAT-like_C"/>
</dbReference>
<dbReference type="PANTHER" id="PTHR42743:SF11">
    <property type="entry name" value="AMINODEOXYCHORISMATE LYASE"/>
    <property type="match status" value="1"/>
</dbReference>
<comment type="catalytic activity">
    <reaction evidence="12">
        <text>L-isoleucine + 2-oxoglutarate = (S)-3-methyl-2-oxopentanoate + L-glutamate</text>
        <dbReference type="Rhea" id="RHEA:24801"/>
        <dbReference type="ChEBI" id="CHEBI:16810"/>
        <dbReference type="ChEBI" id="CHEBI:29985"/>
        <dbReference type="ChEBI" id="CHEBI:35146"/>
        <dbReference type="ChEBI" id="CHEBI:58045"/>
        <dbReference type="EC" id="2.6.1.42"/>
    </reaction>
</comment>
<evidence type="ECO:0000256" key="3">
    <source>
        <dbReference type="ARBA" id="ARBA00004824"/>
    </source>
</evidence>
<reference evidence="17" key="1">
    <citation type="journal article" date="2019" name="Int. J. Syst. Evol. Microbiol.">
        <title>The Global Catalogue of Microorganisms (GCM) 10K type strain sequencing project: providing services to taxonomists for standard genome sequencing and annotation.</title>
        <authorList>
            <consortium name="The Broad Institute Genomics Platform"/>
            <consortium name="The Broad Institute Genome Sequencing Center for Infectious Disease"/>
            <person name="Wu L."/>
            <person name="Ma J."/>
        </authorList>
    </citation>
    <scope>NUCLEOTIDE SEQUENCE [LARGE SCALE GENOMIC DNA]</scope>
    <source>
        <strain evidence="17">CGMCC 1.19062</strain>
    </source>
</reference>
<comment type="catalytic activity">
    <reaction evidence="13">
        <text>L-leucine + 2-oxoglutarate = 4-methyl-2-oxopentanoate + L-glutamate</text>
        <dbReference type="Rhea" id="RHEA:18321"/>
        <dbReference type="ChEBI" id="CHEBI:16810"/>
        <dbReference type="ChEBI" id="CHEBI:17865"/>
        <dbReference type="ChEBI" id="CHEBI:29985"/>
        <dbReference type="ChEBI" id="CHEBI:57427"/>
        <dbReference type="EC" id="2.6.1.42"/>
    </reaction>
</comment>
<dbReference type="RefSeq" id="WP_379875036.1">
    <property type="nucleotide sequence ID" value="NZ_JBHUIP010000003.1"/>
</dbReference>
<keyword evidence="9 15" id="KW-0663">Pyridoxal phosphate</keyword>
<gene>
    <name evidence="16" type="ORF">ACFSM5_04435</name>
</gene>
<evidence type="ECO:0000256" key="15">
    <source>
        <dbReference type="RuleBase" id="RU004516"/>
    </source>
</evidence>
<dbReference type="Pfam" id="PF01063">
    <property type="entry name" value="Aminotran_4"/>
    <property type="match status" value="1"/>
</dbReference>
<comment type="pathway">
    <text evidence="3">Amino-acid biosynthesis; L-isoleucine biosynthesis; L-isoleucine from 2-oxobutanoate: step 4/4.</text>
</comment>
<evidence type="ECO:0000256" key="7">
    <source>
        <dbReference type="ARBA" id="ARBA00013053"/>
    </source>
</evidence>
<dbReference type="InterPro" id="IPR050571">
    <property type="entry name" value="Class-IV_PLP-Dep_Aminotrnsfr"/>
</dbReference>
<proteinExistence type="inferred from homology"/>
<dbReference type="InterPro" id="IPR001544">
    <property type="entry name" value="Aminotrans_IV"/>
</dbReference>
<evidence type="ECO:0000256" key="5">
    <source>
        <dbReference type="ARBA" id="ARBA00005072"/>
    </source>
</evidence>
<keyword evidence="17" id="KW-1185">Reference proteome</keyword>
<dbReference type="PROSITE" id="PS00770">
    <property type="entry name" value="AA_TRANSFER_CLASS_4"/>
    <property type="match status" value="1"/>
</dbReference>
<comment type="catalytic activity">
    <reaction evidence="11">
        <text>L-valine + 2-oxoglutarate = 3-methyl-2-oxobutanoate + L-glutamate</text>
        <dbReference type="Rhea" id="RHEA:24813"/>
        <dbReference type="ChEBI" id="CHEBI:11851"/>
        <dbReference type="ChEBI" id="CHEBI:16810"/>
        <dbReference type="ChEBI" id="CHEBI:29985"/>
        <dbReference type="ChEBI" id="CHEBI:57762"/>
        <dbReference type="EC" id="2.6.1.42"/>
    </reaction>
</comment>
<comment type="caution">
    <text evidence="16">The sequence shown here is derived from an EMBL/GenBank/DDBJ whole genome shotgun (WGS) entry which is preliminary data.</text>
</comment>
<dbReference type="EC" id="2.6.1.42" evidence="7"/>
<dbReference type="InterPro" id="IPR018300">
    <property type="entry name" value="Aminotrans_IV_CS"/>
</dbReference>
<accession>A0ABW5DLV7</accession>
<evidence type="ECO:0000256" key="9">
    <source>
        <dbReference type="ARBA" id="ARBA00022898"/>
    </source>
</evidence>
<evidence type="ECO:0000256" key="4">
    <source>
        <dbReference type="ARBA" id="ARBA00004931"/>
    </source>
</evidence>
<keyword evidence="16" id="KW-0808">Transferase</keyword>
<dbReference type="PANTHER" id="PTHR42743">
    <property type="entry name" value="AMINO-ACID AMINOTRANSFERASE"/>
    <property type="match status" value="1"/>
</dbReference>
<evidence type="ECO:0000313" key="17">
    <source>
        <dbReference type="Proteomes" id="UP001597295"/>
    </source>
</evidence>
<comment type="pathway">
    <text evidence="5">Amino-acid biosynthesis; L-leucine biosynthesis; L-leucine from 3-methyl-2-oxobutanoate: step 4/4.</text>
</comment>
<comment type="function">
    <text evidence="2">Acts on leucine, isoleucine and valine.</text>
</comment>
<keyword evidence="16" id="KW-0032">Aminotransferase</keyword>
<dbReference type="SUPFAM" id="SSF56752">
    <property type="entry name" value="D-aminoacid aminotransferase-like PLP-dependent enzymes"/>
    <property type="match status" value="1"/>
</dbReference>
<evidence type="ECO:0000256" key="11">
    <source>
        <dbReference type="ARBA" id="ARBA00048212"/>
    </source>
</evidence>
<dbReference type="Gene3D" id="3.30.470.10">
    <property type="match status" value="1"/>
</dbReference>
<evidence type="ECO:0000256" key="12">
    <source>
        <dbReference type="ARBA" id="ARBA00048798"/>
    </source>
</evidence>